<accession>A0A6P9E7X2</accession>
<dbReference type="GeneID" id="118347662"/>
<evidence type="ECO:0000256" key="1">
    <source>
        <dbReference type="SAM" id="MobiDB-lite"/>
    </source>
</evidence>
<dbReference type="InParanoid" id="A0A6P9E7X2"/>
<protein>
    <submittedName>
        <fullName evidence="3">Uncharacterized protein LOC118347662</fullName>
    </submittedName>
</protein>
<reference evidence="3" key="1">
    <citation type="submission" date="2025-08" db="UniProtKB">
        <authorList>
            <consortium name="RefSeq"/>
        </authorList>
    </citation>
    <scope>IDENTIFICATION</scope>
    <source>
        <tissue evidence="3">Leaves</tissue>
    </source>
</reference>
<dbReference type="Proteomes" id="UP000235220">
    <property type="component" value="Chromosome 2"/>
</dbReference>
<dbReference type="Gene3D" id="3.60.10.10">
    <property type="entry name" value="Endonuclease/exonuclease/phosphatase"/>
    <property type="match status" value="1"/>
</dbReference>
<dbReference type="InterPro" id="IPR036691">
    <property type="entry name" value="Endo/exonu/phosph_ase_sf"/>
</dbReference>
<proteinExistence type="predicted"/>
<feature type="compositionally biased region" description="Basic and acidic residues" evidence="1">
    <location>
        <begin position="148"/>
        <end position="158"/>
    </location>
</feature>
<name>A0A6P9E7X2_JUGRE</name>
<dbReference type="PANTHER" id="PTHR33710:SF13">
    <property type="entry name" value="ENDONUCLEASE_EXONUCLEASE_PHOSPHATASE FAMILY PROTEIN"/>
    <property type="match status" value="1"/>
</dbReference>
<gene>
    <name evidence="3" type="primary">LOC118347662</name>
</gene>
<dbReference type="AlphaFoldDB" id="A0A6P9E7X2"/>
<dbReference type="SUPFAM" id="SSF56219">
    <property type="entry name" value="DNase I-like"/>
    <property type="match status" value="1"/>
</dbReference>
<organism evidence="2 3">
    <name type="scientific">Juglans regia</name>
    <name type="common">English walnut</name>
    <dbReference type="NCBI Taxonomy" id="51240"/>
    <lineage>
        <taxon>Eukaryota</taxon>
        <taxon>Viridiplantae</taxon>
        <taxon>Streptophyta</taxon>
        <taxon>Embryophyta</taxon>
        <taxon>Tracheophyta</taxon>
        <taxon>Spermatophyta</taxon>
        <taxon>Magnoliopsida</taxon>
        <taxon>eudicotyledons</taxon>
        <taxon>Gunneridae</taxon>
        <taxon>Pentapetalae</taxon>
        <taxon>rosids</taxon>
        <taxon>fabids</taxon>
        <taxon>Fagales</taxon>
        <taxon>Juglandaceae</taxon>
        <taxon>Juglans</taxon>
    </lineage>
</organism>
<dbReference type="RefSeq" id="XP_035543569.1">
    <property type="nucleotide sequence ID" value="XM_035687676.1"/>
</dbReference>
<evidence type="ECO:0000313" key="3">
    <source>
        <dbReference type="RefSeq" id="XP_035543569.1"/>
    </source>
</evidence>
<dbReference type="OrthoDB" id="1113909at2759"/>
<dbReference type="KEGG" id="jre:118347662"/>
<dbReference type="PANTHER" id="PTHR33710">
    <property type="entry name" value="BNAC02G09200D PROTEIN"/>
    <property type="match status" value="1"/>
</dbReference>
<evidence type="ECO:0000313" key="2">
    <source>
        <dbReference type="Proteomes" id="UP000235220"/>
    </source>
</evidence>
<feature type="region of interest" description="Disordered" evidence="1">
    <location>
        <begin position="148"/>
        <end position="193"/>
    </location>
</feature>
<sequence length="750" mass="85970">MNTEVDFVKALSRESCEANGVAYRAFHWYPDFNEEHEPSNVPVWILLPGLPPNFYQESFLRIFSTPIGRFIRMDNPTRCATRTDGARICLEMDVAKEPIHYFWIGTPGLPTSRKQEILYETLPAYCGKCRVQGHNVKTCRVGKITNGEKNRGRKKEETIPGGNINGNVQNGETSKPAVHEKEEGEVAEEQDTEKFMSSAQVIKVLPKQKVMLRKKMESLCPRSLRTGERLRPMRKQEPNILILKEDIPEDDPCLEDIAMKENQENLLEDFVLSEPDPEMHPQILPQDKDYYSDNEGIGTSSRRLKNLVFKFKPKLIPILEPFQNQNKALRLMNSLHFDSFISNVDAGGKIWIFWDNVLDVKVVRTSLQFISLRVNTGSYQFLCNIVYAKCSMYERKVLWEDLSSQSLGSEPCLFAGDFNIIRNNSERMGGCPRPNATMEDFNNWIHQGGLVEMKSKGKNYSWCNGQSGLARSWAKLDRVFMDVPLLSSFPNAICSYLPRTTSDHSPMVIEFKMDPFSYGPSPLHFQQMWVDHPQFLQRIRQVWSATVVGQGLTKLAIKLKNTKVALREWNKKKFGHTTMHITALERHVEELDHKLHINWDESTERDLLISAAEFDIWLRCEDTRLVQMSKLKWQMVGDRNTKFFHACLANKRRKRVVEMRCWNGMVFTSPESLHQGAVDFFSNFLQGMPNRSLPNLSTLISPVISDADSAILCSVPTLNEVFSALSSIPSNSARDLMVLVRVFTKVVGRL</sequence>
<keyword evidence="2" id="KW-1185">Reference proteome</keyword>